<evidence type="ECO:0000313" key="3">
    <source>
        <dbReference type="Proteomes" id="UP000801492"/>
    </source>
</evidence>
<dbReference type="OrthoDB" id="6742557at2759"/>
<name>A0A8K0GF48_IGNLU</name>
<dbReference type="Pfam" id="PF07248">
    <property type="entry name" value="DUF1431"/>
    <property type="match status" value="1"/>
</dbReference>
<protein>
    <submittedName>
        <fullName evidence="2">Uncharacterized protein</fullName>
    </submittedName>
</protein>
<feature type="region of interest" description="Disordered" evidence="1">
    <location>
        <begin position="622"/>
        <end position="648"/>
    </location>
</feature>
<feature type="compositionally biased region" description="Basic and acidic residues" evidence="1">
    <location>
        <begin position="635"/>
        <end position="648"/>
    </location>
</feature>
<evidence type="ECO:0000256" key="1">
    <source>
        <dbReference type="SAM" id="MobiDB-lite"/>
    </source>
</evidence>
<feature type="region of interest" description="Disordered" evidence="1">
    <location>
        <begin position="243"/>
        <end position="276"/>
    </location>
</feature>
<dbReference type="InterPro" id="IPR006611">
    <property type="entry name" value="DUF1431_DROsp"/>
</dbReference>
<feature type="compositionally biased region" description="Polar residues" evidence="1">
    <location>
        <begin position="251"/>
        <end position="276"/>
    </location>
</feature>
<keyword evidence="3" id="KW-1185">Reference proteome</keyword>
<feature type="region of interest" description="Disordered" evidence="1">
    <location>
        <begin position="322"/>
        <end position="346"/>
    </location>
</feature>
<organism evidence="2 3">
    <name type="scientific">Ignelater luminosus</name>
    <name type="common">Cucubano</name>
    <name type="synonym">Pyrophorus luminosus</name>
    <dbReference type="NCBI Taxonomy" id="2038154"/>
    <lineage>
        <taxon>Eukaryota</taxon>
        <taxon>Metazoa</taxon>
        <taxon>Ecdysozoa</taxon>
        <taxon>Arthropoda</taxon>
        <taxon>Hexapoda</taxon>
        <taxon>Insecta</taxon>
        <taxon>Pterygota</taxon>
        <taxon>Neoptera</taxon>
        <taxon>Endopterygota</taxon>
        <taxon>Coleoptera</taxon>
        <taxon>Polyphaga</taxon>
        <taxon>Elateriformia</taxon>
        <taxon>Elateroidea</taxon>
        <taxon>Elateridae</taxon>
        <taxon>Agrypninae</taxon>
        <taxon>Pyrophorini</taxon>
        <taxon>Ignelater</taxon>
    </lineage>
</organism>
<dbReference type="EMBL" id="VTPC01004720">
    <property type="protein sequence ID" value="KAF2896821.1"/>
    <property type="molecule type" value="Genomic_DNA"/>
</dbReference>
<sequence length="648" mass="74330">MSMDKDEMRRRLRRASEQRDRIAAYLLEKPKTKIKSVLNINREKEEALQRYYLKDSQPNSEKENVFEVYDYYAEQYRSKEFKVLPHLQPYNLKPFGTGENLVFPIYNVNRSRSIVYPDTNYFEHANETYKVEGSSSYQGGSTGNQYREFSTVSTSKEPVFNKEILLPECPSKEVNKHCVSLRKDVPKQTNLTSEKTEQTPKEKAEDINWEVVWKILNPPEILKSTNNSEALEKYLSTISEKKMSPEVPSKVENQSKSVQPINSNQTSTFKSQDQQTKTNDLKLVEKCLTTLNANHQAQPSSSADNKLKLVEKCAATLNSIKQQEQQTKCKPETKTEPQQPCNQNVSTQTDVGTWKITNASFANNNLTNNDVKQSERLLKIGKDRQTIFAYKINHKSTRKTKSLPAMVTSENQAVNLKDSQTKKIVGSCTSTGPNKNEDNLLKSKKTKNSSQFTQKKNYHTAKRLRPNTARRFFNTSTSKRRKTDERSMAQAKLAESRYVCKKLSSVGTKDCPRMTIKGCKPPDISAEEGCFRDYPFVKCKKVESPYPSFSECGELYETPTCECLADYRILQPKYPIIEKLKLLKPPPPESGGEHIDGRKEQECIRKKTGQVNEGITKTCCSFNDPDNEMQGMGRLRKEQRERNEENQD</sequence>
<comment type="caution">
    <text evidence="2">The sequence shown here is derived from an EMBL/GenBank/DDBJ whole genome shotgun (WGS) entry which is preliminary data.</text>
</comment>
<proteinExistence type="predicted"/>
<gene>
    <name evidence="2" type="ORF">ILUMI_09355</name>
</gene>
<reference evidence="2" key="1">
    <citation type="submission" date="2019-08" db="EMBL/GenBank/DDBJ databases">
        <title>The genome of the North American firefly Photinus pyralis.</title>
        <authorList>
            <consortium name="Photinus pyralis genome working group"/>
            <person name="Fallon T.R."/>
            <person name="Sander Lower S.E."/>
            <person name="Weng J.-K."/>
        </authorList>
    </citation>
    <scope>NUCLEOTIDE SEQUENCE</scope>
    <source>
        <strain evidence="2">TRF0915ILg1</strain>
        <tissue evidence="2">Whole body</tissue>
    </source>
</reference>
<dbReference type="AlphaFoldDB" id="A0A8K0GF48"/>
<evidence type="ECO:0000313" key="2">
    <source>
        <dbReference type="EMBL" id="KAF2896821.1"/>
    </source>
</evidence>
<feature type="compositionally biased region" description="Polar residues" evidence="1">
    <location>
        <begin position="336"/>
        <end position="346"/>
    </location>
</feature>
<feature type="region of interest" description="Disordered" evidence="1">
    <location>
        <begin position="466"/>
        <end position="486"/>
    </location>
</feature>
<dbReference type="Proteomes" id="UP000801492">
    <property type="component" value="Unassembled WGS sequence"/>
</dbReference>
<accession>A0A8K0GF48</accession>